<sequence>MDWVTGLLPGGKDNYNAFLFMVDSYSKIFRFLPCHKEDTAMDTAFLFLNSIISTCGVPLIIIDDRDAKLKSEFWTNLYDISGTKLAFFIKYHPKTDGLAERMIPTMEEIIRGFCSYFMEYKDNKGYTHYLVTLLPEIQLA</sequence>
<dbReference type="PROSITE" id="PS50994">
    <property type="entry name" value="INTEGRASE"/>
    <property type="match status" value="1"/>
</dbReference>
<dbReference type="EMBL" id="AVOT02002519">
    <property type="protein sequence ID" value="MBW0470703.1"/>
    <property type="molecule type" value="Genomic_DNA"/>
</dbReference>
<dbReference type="SUPFAM" id="SSF53098">
    <property type="entry name" value="Ribonuclease H-like"/>
    <property type="match status" value="1"/>
</dbReference>
<evidence type="ECO:0000313" key="4">
    <source>
        <dbReference type="EMBL" id="MBW0470703.1"/>
    </source>
</evidence>
<name>A0A9Q3BSZ0_9BASI</name>
<dbReference type="GO" id="GO:0005634">
    <property type="term" value="C:nucleus"/>
    <property type="evidence" value="ECO:0007669"/>
    <property type="project" value="UniProtKB-ARBA"/>
</dbReference>
<dbReference type="AlphaFoldDB" id="A0A9Q3BSZ0"/>
<keyword evidence="5" id="KW-1185">Reference proteome</keyword>
<feature type="domain" description="Integrase catalytic" evidence="3">
    <location>
        <begin position="1"/>
        <end position="140"/>
    </location>
</feature>
<dbReference type="InterPro" id="IPR050951">
    <property type="entry name" value="Retrovirus_Pol_polyprotein"/>
</dbReference>
<proteinExistence type="predicted"/>
<dbReference type="InterPro" id="IPR036397">
    <property type="entry name" value="RNaseH_sf"/>
</dbReference>
<dbReference type="InterPro" id="IPR012337">
    <property type="entry name" value="RNaseH-like_sf"/>
</dbReference>
<keyword evidence="2" id="KW-0812">Transmembrane</keyword>
<dbReference type="GO" id="GO:0003723">
    <property type="term" value="F:RNA binding"/>
    <property type="evidence" value="ECO:0007669"/>
    <property type="project" value="UniProtKB-KW"/>
</dbReference>
<keyword evidence="2" id="KW-1133">Transmembrane helix</keyword>
<feature type="transmembrane region" description="Helical" evidence="2">
    <location>
        <begin position="44"/>
        <end position="62"/>
    </location>
</feature>
<evidence type="ECO:0000256" key="2">
    <source>
        <dbReference type="SAM" id="Phobius"/>
    </source>
</evidence>
<gene>
    <name evidence="4" type="ORF">O181_010418</name>
</gene>
<dbReference type="InterPro" id="IPR001584">
    <property type="entry name" value="Integrase_cat-core"/>
</dbReference>
<dbReference type="Proteomes" id="UP000765509">
    <property type="component" value="Unassembled WGS sequence"/>
</dbReference>
<organism evidence="4 5">
    <name type="scientific">Austropuccinia psidii MF-1</name>
    <dbReference type="NCBI Taxonomy" id="1389203"/>
    <lineage>
        <taxon>Eukaryota</taxon>
        <taxon>Fungi</taxon>
        <taxon>Dikarya</taxon>
        <taxon>Basidiomycota</taxon>
        <taxon>Pucciniomycotina</taxon>
        <taxon>Pucciniomycetes</taxon>
        <taxon>Pucciniales</taxon>
        <taxon>Sphaerophragmiaceae</taxon>
        <taxon>Austropuccinia</taxon>
    </lineage>
</organism>
<dbReference type="GO" id="GO:0015074">
    <property type="term" value="P:DNA integration"/>
    <property type="evidence" value="ECO:0007669"/>
    <property type="project" value="InterPro"/>
</dbReference>
<keyword evidence="1" id="KW-0694">RNA-binding</keyword>
<comment type="caution">
    <text evidence="4">The sequence shown here is derived from an EMBL/GenBank/DDBJ whole genome shotgun (WGS) entry which is preliminary data.</text>
</comment>
<evidence type="ECO:0000313" key="5">
    <source>
        <dbReference type="Proteomes" id="UP000765509"/>
    </source>
</evidence>
<reference evidence="4" key="1">
    <citation type="submission" date="2021-03" db="EMBL/GenBank/DDBJ databases">
        <title>Draft genome sequence of rust myrtle Austropuccinia psidii MF-1, a brazilian biotype.</title>
        <authorList>
            <person name="Quecine M.C."/>
            <person name="Pachon D.M.R."/>
            <person name="Bonatelli M.L."/>
            <person name="Correr F.H."/>
            <person name="Franceschini L.M."/>
            <person name="Leite T.F."/>
            <person name="Margarido G.R.A."/>
            <person name="Almeida C.A."/>
            <person name="Ferrarezi J.A."/>
            <person name="Labate C.A."/>
        </authorList>
    </citation>
    <scope>NUCLEOTIDE SEQUENCE</scope>
    <source>
        <strain evidence="4">MF-1</strain>
    </source>
</reference>
<dbReference type="PANTHER" id="PTHR37984">
    <property type="entry name" value="PROTEIN CBG26694"/>
    <property type="match status" value="1"/>
</dbReference>
<evidence type="ECO:0000259" key="3">
    <source>
        <dbReference type="PROSITE" id="PS50994"/>
    </source>
</evidence>
<protein>
    <recommendedName>
        <fullName evidence="3">Integrase catalytic domain-containing protein</fullName>
    </recommendedName>
</protein>
<evidence type="ECO:0000256" key="1">
    <source>
        <dbReference type="ARBA" id="ARBA00022884"/>
    </source>
</evidence>
<accession>A0A9Q3BSZ0</accession>
<dbReference type="PANTHER" id="PTHR37984:SF5">
    <property type="entry name" value="PROTEIN NYNRIN-LIKE"/>
    <property type="match status" value="1"/>
</dbReference>
<dbReference type="Gene3D" id="3.30.420.10">
    <property type="entry name" value="Ribonuclease H-like superfamily/Ribonuclease H"/>
    <property type="match status" value="1"/>
</dbReference>
<keyword evidence="2" id="KW-0472">Membrane</keyword>